<dbReference type="EMBL" id="QYYD01000022">
    <property type="protein sequence ID" value="RJF69593.1"/>
    <property type="molecule type" value="Genomic_DNA"/>
</dbReference>
<accession>A0A418V162</accession>
<name>A0A418V162_RHOPL</name>
<reference evidence="1 2" key="1">
    <citation type="submission" date="2018-09" db="EMBL/GenBank/DDBJ databases">
        <title>Draft genome sequence of Rhodopseudomonas palustris 2.1.18.</title>
        <authorList>
            <person name="Robertson S.L."/>
            <person name="Meyer T.E."/>
            <person name="Kyndt J.A."/>
        </authorList>
    </citation>
    <scope>NUCLEOTIDE SEQUENCE [LARGE SCALE GENOMIC DNA]</scope>
    <source>
        <strain evidence="1 2">2.1.18</strain>
    </source>
</reference>
<dbReference type="AlphaFoldDB" id="A0A418V162"/>
<comment type="caution">
    <text evidence="1">The sequence shown here is derived from an EMBL/GenBank/DDBJ whole genome shotgun (WGS) entry which is preliminary data.</text>
</comment>
<dbReference type="Proteomes" id="UP000285523">
    <property type="component" value="Unassembled WGS sequence"/>
</dbReference>
<evidence type="ECO:0000313" key="1">
    <source>
        <dbReference type="EMBL" id="RJF69593.1"/>
    </source>
</evidence>
<protein>
    <submittedName>
        <fullName evidence="1">Uncharacterized protein</fullName>
    </submittedName>
</protein>
<evidence type="ECO:0000313" key="2">
    <source>
        <dbReference type="Proteomes" id="UP000285523"/>
    </source>
</evidence>
<sequence>MQKHDRIELLLGNFRREAADLVDRTAVELKAILSSPEIVPRDPWLVVKDAARRVGKSEKVVWSLAQRTPGASWMHGGRRMVNIDRLPIEVPPGS</sequence>
<gene>
    <name evidence="1" type="ORF">D4Q52_19755</name>
</gene>
<dbReference type="RefSeq" id="WP_119858284.1">
    <property type="nucleotide sequence ID" value="NZ_QYYD01000022.1"/>
</dbReference>
<proteinExistence type="predicted"/>
<organism evidence="1 2">
    <name type="scientific">Rhodopseudomonas palustris</name>
    <dbReference type="NCBI Taxonomy" id="1076"/>
    <lineage>
        <taxon>Bacteria</taxon>
        <taxon>Pseudomonadati</taxon>
        <taxon>Pseudomonadota</taxon>
        <taxon>Alphaproteobacteria</taxon>
        <taxon>Hyphomicrobiales</taxon>
        <taxon>Nitrobacteraceae</taxon>
        <taxon>Rhodopseudomonas</taxon>
    </lineage>
</organism>